<evidence type="ECO:0000313" key="1">
    <source>
        <dbReference type="EMBL" id="QUI22539.1"/>
    </source>
</evidence>
<sequence>MLKALAMDNYLDGFSSENFSCIDIPIAGATGYYHYDNYFYFLCYRSVFNNWSNDYMNECHFDFDQWMKQTNDILIKLGLRLRVHVIQDATQLRSQIKRSIDQHNPVIMPVTYGSLFYNISAYMDEPDEASAVIVSEYDEEKSVVVIRDKSHVLDVIQENQRGDPLCRLQLTEDMLWDIWEKSNQQFKKMHGFFNNKLLVIDKIDQPQIASYQDLVSDFMGHFLYKSCNFLKIIDRFNQNVATVQCHAFIVWLQRDFKNALMAFYECFEKALPPNEENTHTYAAFSQLFSEFMHVRNNIISTLHINTYRKRTLSPETMVDLKNKIVSNDQALFEFIETFYKNNPC</sequence>
<dbReference type="AlphaFoldDB" id="A0A8J8MJ11"/>
<evidence type="ECO:0000313" key="2">
    <source>
        <dbReference type="Proteomes" id="UP000683246"/>
    </source>
</evidence>
<dbReference type="EMBL" id="CP058649">
    <property type="protein sequence ID" value="QUI22539.1"/>
    <property type="molecule type" value="Genomic_DNA"/>
</dbReference>
<dbReference type="Proteomes" id="UP000683246">
    <property type="component" value="Chromosome"/>
</dbReference>
<dbReference type="RefSeq" id="WP_212698029.1">
    <property type="nucleotide sequence ID" value="NZ_CP058649.1"/>
</dbReference>
<organism evidence="1 2">
    <name type="scientific">Vallitalea pronyensis</name>
    <dbReference type="NCBI Taxonomy" id="1348613"/>
    <lineage>
        <taxon>Bacteria</taxon>
        <taxon>Bacillati</taxon>
        <taxon>Bacillota</taxon>
        <taxon>Clostridia</taxon>
        <taxon>Lachnospirales</taxon>
        <taxon>Vallitaleaceae</taxon>
        <taxon>Vallitalea</taxon>
    </lineage>
</organism>
<reference evidence="1" key="1">
    <citation type="submission" date="2020-07" db="EMBL/GenBank/DDBJ databases">
        <title>Vallitalea pronyensis genome.</title>
        <authorList>
            <person name="Postec A."/>
        </authorList>
    </citation>
    <scope>NUCLEOTIDE SEQUENCE</scope>
    <source>
        <strain evidence="1">FatNI3</strain>
    </source>
</reference>
<accession>A0A8J8MJ11</accession>
<name>A0A8J8MJ11_9FIRM</name>
<dbReference type="KEGG" id="vpy:HZI73_09605"/>
<keyword evidence="2" id="KW-1185">Reference proteome</keyword>
<proteinExistence type="predicted"/>
<gene>
    <name evidence="1" type="ORF">HZI73_09605</name>
</gene>
<protein>
    <submittedName>
        <fullName evidence="1">Uncharacterized protein</fullName>
    </submittedName>
</protein>